<comment type="similarity">
    <text evidence="2">Belongs to the phosphohexose mutase family.</text>
</comment>
<evidence type="ECO:0000256" key="4">
    <source>
        <dbReference type="SAM" id="MobiDB-lite"/>
    </source>
</evidence>
<dbReference type="InterPro" id="IPR050060">
    <property type="entry name" value="Phosphoglucosamine_mutase"/>
</dbReference>
<dbReference type="GO" id="GO:0009570">
    <property type="term" value="C:chloroplast stroma"/>
    <property type="evidence" value="ECO:0007669"/>
    <property type="project" value="TreeGrafter"/>
</dbReference>
<organism evidence="6 7">
    <name type="scientific">Panicum virgatum</name>
    <name type="common">Blackwell switchgrass</name>
    <dbReference type="NCBI Taxonomy" id="38727"/>
    <lineage>
        <taxon>Eukaryota</taxon>
        <taxon>Viridiplantae</taxon>
        <taxon>Streptophyta</taxon>
        <taxon>Embryophyta</taxon>
        <taxon>Tracheophyta</taxon>
        <taxon>Spermatophyta</taxon>
        <taxon>Magnoliopsida</taxon>
        <taxon>Liliopsida</taxon>
        <taxon>Poales</taxon>
        <taxon>Poaceae</taxon>
        <taxon>PACMAD clade</taxon>
        <taxon>Panicoideae</taxon>
        <taxon>Panicodae</taxon>
        <taxon>Paniceae</taxon>
        <taxon>Panicinae</taxon>
        <taxon>Panicum</taxon>
        <taxon>Panicum sect. Hiantes</taxon>
    </lineage>
</organism>
<proteinExistence type="inferred from homology"/>
<keyword evidence="7" id="KW-1185">Reference proteome</keyword>
<dbReference type="Proteomes" id="UP000823388">
    <property type="component" value="Chromosome 4N"/>
</dbReference>
<evidence type="ECO:0000256" key="2">
    <source>
        <dbReference type="ARBA" id="ARBA00010231"/>
    </source>
</evidence>
<dbReference type="Pfam" id="PF02878">
    <property type="entry name" value="PGM_PMM_I"/>
    <property type="match status" value="1"/>
</dbReference>
<dbReference type="GO" id="GO:0005975">
    <property type="term" value="P:carbohydrate metabolic process"/>
    <property type="evidence" value="ECO:0007669"/>
    <property type="project" value="InterPro"/>
</dbReference>
<dbReference type="PANTHER" id="PTHR42946">
    <property type="entry name" value="PHOSPHOHEXOSE MUTASE"/>
    <property type="match status" value="1"/>
</dbReference>
<dbReference type="SUPFAM" id="SSF53738">
    <property type="entry name" value="Phosphoglucomutase, first 3 domains"/>
    <property type="match status" value="1"/>
</dbReference>
<keyword evidence="3" id="KW-0597">Phosphoprotein</keyword>
<protein>
    <recommendedName>
        <fullName evidence="5">Alpha-D-phosphohexomutase alpha/beta/alpha domain-containing protein</fullName>
    </recommendedName>
</protein>
<evidence type="ECO:0000256" key="1">
    <source>
        <dbReference type="ARBA" id="ARBA00001946"/>
    </source>
</evidence>
<evidence type="ECO:0000256" key="3">
    <source>
        <dbReference type="ARBA" id="ARBA00022553"/>
    </source>
</evidence>
<sequence>MATVTTSSPATLQSCKHASHGMVRYCPPLPLRSRRRSYGQVKTRATASSHGQHSAIGGRVEAPVGGEKGRPVDLTPLAVEVVAESFGEWLCGELQRPEGEELRVSVGRNPRLSGARLSAALFAGLARAGCSVFDMGLATTPACFMSTILPRFNYNVSIMVTLLSSVILDS</sequence>
<evidence type="ECO:0000313" key="6">
    <source>
        <dbReference type="EMBL" id="KAG2606190.1"/>
    </source>
</evidence>
<dbReference type="InterPro" id="IPR016055">
    <property type="entry name" value="A-D-PHexomutase_a/b/a-I/II/III"/>
</dbReference>
<dbReference type="PANTHER" id="PTHR42946:SF2">
    <property type="entry name" value="PHOSPHOGLUCOMUTASE (ALPHA-D-GLUCOSE-1,6-BISPHOSPHATE-DEPENDENT)"/>
    <property type="match status" value="1"/>
</dbReference>
<comment type="cofactor">
    <cofactor evidence="1">
        <name>Mg(2+)</name>
        <dbReference type="ChEBI" id="CHEBI:18420"/>
    </cofactor>
</comment>
<name>A0A8T0T583_PANVG</name>
<accession>A0A8T0T583</accession>
<gene>
    <name evidence="6" type="ORF">PVAP13_4NG174911</name>
</gene>
<feature type="domain" description="Alpha-D-phosphohexomutase alpha/beta/alpha" evidence="5">
    <location>
        <begin position="74"/>
        <end position="161"/>
    </location>
</feature>
<dbReference type="EMBL" id="CM029044">
    <property type="protein sequence ID" value="KAG2606190.1"/>
    <property type="molecule type" value="Genomic_DNA"/>
</dbReference>
<dbReference type="GO" id="GO:0004615">
    <property type="term" value="F:phosphomannomutase activity"/>
    <property type="evidence" value="ECO:0007669"/>
    <property type="project" value="TreeGrafter"/>
</dbReference>
<feature type="region of interest" description="Disordered" evidence="4">
    <location>
        <begin position="44"/>
        <end position="64"/>
    </location>
</feature>
<reference evidence="6" key="1">
    <citation type="submission" date="2020-05" db="EMBL/GenBank/DDBJ databases">
        <title>WGS assembly of Panicum virgatum.</title>
        <authorList>
            <person name="Lovell J.T."/>
            <person name="Jenkins J."/>
            <person name="Shu S."/>
            <person name="Juenger T.E."/>
            <person name="Schmutz J."/>
        </authorList>
    </citation>
    <scope>NUCLEOTIDE SEQUENCE</scope>
    <source>
        <strain evidence="6">AP13</strain>
    </source>
</reference>
<dbReference type="Gene3D" id="3.40.120.10">
    <property type="entry name" value="Alpha-D-Glucose-1,6-Bisphosphate, subunit A, domain 3"/>
    <property type="match status" value="1"/>
</dbReference>
<comment type="caution">
    <text evidence="6">The sequence shown here is derived from an EMBL/GenBank/DDBJ whole genome shotgun (WGS) entry which is preliminary data.</text>
</comment>
<dbReference type="InterPro" id="IPR005844">
    <property type="entry name" value="A-D-PHexomutase_a/b/a-I"/>
</dbReference>
<evidence type="ECO:0000313" key="7">
    <source>
        <dbReference type="Proteomes" id="UP000823388"/>
    </source>
</evidence>
<evidence type="ECO:0000259" key="5">
    <source>
        <dbReference type="Pfam" id="PF02878"/>
    </source>
</evidence>
<dbReference type="AlphaFoldDB" id="A0A8T0T583"/>